<keyword evidence="5" id="KW-1185">Reference proteome</keyword>
<protein>
    <submittedName>
        <fullName evidence="4">N-acetylmuramoyl-L-alanine amidase</fullName>
        <ecNumber evidence="4">3.5.1.28</ecNumber>
    </submittedName>
</protein>
<dbReference type="Proteomes" id="UP001225598">
    <property type="component" value="Chromosome"/>
</dbReference>
<feature type="region of interest" description="Disordered" evidence="2">
    <location>
        <begin position="465"/>
        <end position="508"/>
    </location>
</feature>
<feature type="region of interest" description="Disordered" evidence="2">
    <location>
        <begin position="175"/>
        <end position="208"/>
    </location>
</feature>
<gene>
    <name evidence="4" type="ORF">QP027_10515</name>
</gene>
<dbReference type="SMART" id="SM00701">
    <property type="entry name" value="PGRP"/>
    <property type="match status" value="1"/>
</dbReference>
<evidence type="ECO:0000313" key="5">
    <source>
        <dbReference type="Proteomes" id="UP001225598"/>
    </source>
</evidence>
<dbReference type="InterPro" id="IPR015510">
    <property type="entry name" value="PGRP"/>
</dbReference>
<dbReference type="PANTHER" id="PTHR11022:SF41">
    <property type="entry name" value="PEPTIDOGLYCAN-RECOGNITION PROTEIN LC-RELATED"/>
    <property type="match status" value="1"/>
</dbReference>
<feature type="compositionally biased region" description="Low complexity" evidence="2">
    <location>
        <begin position="175"/>
        <end position="187"/>
    </location>
</feature>
<dbReference type="Gene3D" id="3.40.80.10">
    <property type="entry name" value="Peptidoglycan recognition protein-like"/>
    <property type="match status" value="1"/>
</dbReference>
<feature type="compositionally biased region" description="Low complexity" evidence="2">
    <location>
        <begin position="487"/>
        <end position="506"/>
    </location>
</feature>
<dbReference type="Pfam" id="PF08310">
    <property type="entry name" value="LGFP"/>
    <property type="match status" value="1"/>
</dbReference>
<name>A0ABY8VGX7_9CORY</name>
<dbReference type="PANTHER" id="PTHR11022">
    <property type="entry name" value="PEPTIDOGLYCAN RECOGNITION PROTEIN"/>
    <property type="match status" value="1"/>
</dbReference>
<sequence length="688" mass="71405">MIQRRRLSRSTTTANPILAVLVAAALVVTAVFGGNYVMKTQTEGQGGIAVQETTMSLSAGESVVIDDPAVATQGDGSETDRTVKQFTQDTEFSMFALTWEGNKDVNAFVRAARADGSWSEWFELDQVYEVDGATKNGTELIYIEPTTKVQVSMGNVDLVTPGLDAAPEVADVPAADAPAAEAPAADVSAEEAPAEEAPVAKPAAGSLPLPTNHGDIAPVADVVDAAQEATPAASTAEDFSVVLMDGGTGTADAIAPMNYEGMPNVITRAGWGANEGIRSGGPYYNEPVEAITVHHTAGSNNYSESQAPGIVRGIYDYHARTLGWGDVGYNAMVDKYGNVYEGRYGGLDRAVQGAHVGGFNQNTWGISVLGNYQTATPTQASIEALGNMAGWRSAVAGFDPTGSTSLTADFDFKGSRYSAGQGDTFPRINAHRDFHYNQCPGDNLYGQMDQIRAIAKKKYTAVSNGTDVEAPEQTDTGSNPIVDLPSVTPGKNTETTTTDDGTTTTVTKDENAADTSSISGLLAGEPEAVAAAAGSVAALAITLAASNNLIPGGAKTVADVEILPGLTVGKLTPYVGTILQVTGNDEAAGWWNTLEPLLGTSNGTAAGVGGAEYAFFDNGIGVRNANGETFALVGKIADAWLQQGLDLGPLGMPVADEYAANNGDMRVDFQGGSISYNANTHSVDIQID</sequence>
<evidence type="ECO:0000313" key="4">
    <source>
        <dbReference type="EMBL" id="WIM67518.1"/>
    </source>
</evidence>
<evidence type="ECO:0000256" key="2">
    <source>
        <dbReference type="SAM" id="MobiDB-lite"/>
    </source>
</evidence>
<evidence type="ECO:0000256" key="1">
    <source>
        <dbReference type="ARBA" id="ARBA00007553"/>
    </source>
</evidence>
<dbReference type="RefSeq" id="WP_284824661.1">
    <property type="nucleotide sequence ID" value="NZ_CP126969.1"/>
</dbReference>
<dbReference type="Pfam" id="PF01510">
    <property type="entry name" value="Amidase_2"/>
    <property type="match status" value="1"/>
</dbReference>
<dbReference type="SUPFAM" id="SSF55846">
    <property type="entry name" value="N-acetylmuramoyl-L-alanine amidase-like"/>
    <property type="match status" value="1"/>
</dbReference>
<accession>A0ABY8VGX7</accession>
<feature type="compositionally biased region" description="Low complexity" evidence="2">
    <location>
        <begin position="195"/>
        <end position="204"/>
    </location>
</feature>
<comment type="similarity">
    <text evidence="1">Belongs to the N-acetylmuramoyl-L-alanine amidase 2 family.</text>
</comment>
<dbReference type="InterPro" id="IPR006619">
    <property type="entry name" value="PGRP_domain_met/bac"/>
</dbReference>
<dbReference type="GO" id="GO:0008745">
    <property type="term" value="F:N-acetylmuramoyl-L-alanine amidase activity"/>
    <property type="evidence" value="ECO:0007669"/>
    <property type="project" value="UniProtKB-EC"/>
</dbReference>
<dbReference type="InterPro" id="IPR002502">
    <property type="entry name" value="Amidase_domain"/>
</dbReference>
<reference evidence="4 5" key="1">
    <citation type="submission" date="2023-05" db="EMBL/GenBank/DDBJ databases">
        <title>Corynebacterium suedekumii sp. nov. and Corynebacterium breve sp. nov. isolated from raw cow's milk.</title>
        <authorList>
            <person name="Baer M.K."/>
            <person name="Mehl L."/>
            <person name="Hellmuth R."/>
            <person name="Marke G."/>
            <person name="Lipski A."/>
        </authorList>
    </citation>
    <scope>NUCLEOTIDE SEQUENCE [LARGE SCALE GENOMIC DNA]</scope>
    <source>
        <strain evidence="4 5">R4</strain>
    </source>
</reference>
<organism evidence="4 5">
    <name type="scientific">Corynebacterium breve</name>
    <dbReference type="NCBI Taxonomy" id="3049799"/>
    <lineage>
        <taxon>Bacteria</taxon>
        <taxon>Bacillati</taxon>
        <taxon>Actinomycetota</taxon>
        <taxon>Actinomycetes</taxon>
        <taxon>Mycobacteriales</taxon>
        <taxon>Corynebacteriaceae</taxon>
        <taxon>Corynebacterium</taxon>
    </lineage>
</organism>
<dbReference type="EC" id="3.5.1.28" evidence="4"/>
<dbReference type="EMBL" id="CP126969">
    <property type="protein sequence ID" value="WIM67518.1"/>
    <property type="molecule type" value="Genomic_DNA"/>
</dbReference>
<keyword evidence="4" id="KW-0378">Hydrolase</keyword>
<feature type="domain" description="Peptidoglycan recognition protein family" evidence="3">
    <location>
        <begin position="263"/>
        <end position="411"/>
    </location>
</feature>
<dbReference type="InterPro" id="IPR036505">
    <property type="entry name" value="Amidase/PGRP_sf"/>
</dbReference>
<evidence type="ECO:0000259" key="3">
    <source>
        <dbReference type="SMART" id="SM00701"/>
    </source>
</evidence>
<dbReference type="CDD" id="cd06583">
    <property type="entry name" value="PGRP"/>
    <property type="match status" value="1"/>
</dbReference>
<dbReference type="InterPro" id="IPR013207">
    <property type="entry name" value="LGFP"/>
</dbReference>
<proteinExistence type="inferred from homology"/>